<dbReference type="Proteomes" id="UP000029914">
    <property type="component" value="Chromosome"/>
</dbReference>
<evidence type="ECO:0000313" key="5">
    <source>
        <dbReference type="Proteomes" id="UP000029914"/>
    </source>
</evidence>
<evidence type="ECO:0000259" key="3">
    <source>
        <dbReference type="Pfam" id="PF08044"/>
    </source>
</evidence>
<keyword evidence="2" id="KW-0812">Transmembrane</keyword>
<gene>
    <name evidence="4" type="ORF">CDOO_12385</name>
</gene>
<keyword evidence="2" id="KW-0472">Membrane</keyword>
<dbReference type="EMBL" id="CP006764">
    <property type="protein sequence ID" value="AIT61965.1"/>
    <property type="molecule type" value="Genomic_DNA"/>
</dbReference>
<feature type="coiled-coil region" evidence="1">
    <location>
        <begin position="150"/>
        <end position="192"/>
    </location>
</feature>
<name>A0A097IIK7_9CORY</name>
<organism evidence="4 5">
    <name type="scientific">Corynebacterium doosanense CAU 212 = DSM 45436</name>
    <dbReference type="NCBI Taxonomy" id="558173"/>
    <lineage>
        <taxon>Bacteria</taxon>
        <taxon>Bacillati</taxon>
        <taxon>Actinomycetota</taxon>
        <taxon>Actinomycetes</taxon>
        <taxon>Mycobacteriales</taxon>
        <taxon>Corynebacteriaceae</taxon>
        <taxon>Corynebacterium</taxon>
    </lineage>
</organism>
<dbReference type="Pfam" id="PF08044">
    <property type="entry name" value="DUF1707"/>
    <property type="match status" value="1"/>
</dbReference>
<feature type="transmembrane region" description="Helical" evidence="2">
    <location>
        <begin position="119"/>
        <end position="137"/>
    </location>
</feature>
<feature type="transmembrane region" description="Helical" evidence="2">
    <location>
        <begin position="95"/>
        <end position="113"/>
    </location>
</feature>
<sequence>MSSPYAFHNPNVRLSDEERHGAMSSLGRAFAEGRLTMDEYDCRCKDITEAQSLADLQVVFADLPQNPQSTALDHRPVYSVAEVQAARRSSRRTRAGVMGLTTVGTIVATPILVSAVGGLGGLLVFLIPTVFILLYVMKVGPTSWHQPSPRQIERERMREIQIANAQLNAERRAQEEARQAEIRARRRELTGELTNEAMGLAKKSIDRFKK</sequence>
<reference evidence="4 5" key="1">
    <citation type="submission" date="2013-09" db="EMBL/GenBank/DDBJ databases">
        <title>Complete genome sequence of Corynebacterium doosanense CAU 212(T) (=DSM 45436(T)), isolated from activated sludge.</title>
        <authorList>
            <person name="Schaffert L."/>
            <person name="Albersmeier A."/>
            <person name="Kalinowski J."/>
            <person name="Ruckert C."/>
        </authorList>
    </citation>
    <scope>NUCLEOTIDE SEQUENCE [LARGE SCALE GENOMIC DNA]</scope>
    <source>
        <strain evidence="4 5">CAU 212</strain>
    </source>
</reference>
<feature type="domain" description="DUF1707" evidence="3">
    <location>
        <begin position="12"/>
        <end position="64"/>
    </location>
</feature>
<protein>
    <recommendedName>
        <fullName evidence="3">DUF1707 domain-containing protein</fullName>
    </recommendedName>
</protein>
<dbReference type="HOGENOM" id="CLU_102484_0_0_11"/>
<dbReference type="eggNOG" id="ENOG50339YM">
    <property type="taxonomic scope" value="Bacteria"/>
</dbReference>
<evidence type="ECO:0000256" key="1">
    <source>
        <dbReference type="SAM" id="Coils"/>
    </source>
</evidence>
<keyword evidence="1" id="KW-0175">Coiled coil</keyword>
<evidence type="ECO:0000256" key="2">
    <source>
        <dbReference type="SAM" id="Phobius"/>
    </source>
</evidence>
<accession>A0A097IIK7</accession>
<dbReference type="OrthoDB" id="4416950at2"/>
<keyword evidence="2" id="KW-1133">Transmembrane helix</keyword>
<keyword evidence="5" id="KW-1185">Reference proteome</keyword>
<dbReference type="STRING" id="558173.CDOO_12385"/>
<dbReference type="KEGG" id="cdo:CDOO_12385"/>
<dbReference type="AlphaFoldDB" id="A0A097IIK7"/>
<dbReference type="InterPro" id="IPR012551">
    <property type="entry name" value="DUF1707_SHOCT-like"/>
</dbReference>
<dbReference type="RefSeq" id="WP_038573444.1">
    <property type="nucleotide sequence ID" value="NZ_AQUX01000005.1"/>
</dbReference>
<evidence type="ECO:0000313" key="4">
    <source>
        <dbReference type="EMBL" id="AIT61965.1"/>
    </source>
</evidence>
<proteinExistence type="predicted"/>